<proteinExistence type="predicted"/>
<accession>Q2HSL5</accession>
<organism evidence="1">
    <name type="scientific">Medicago truncatula</name>
    <name type="common">Barrel medic</name>
    <name type="synonym">Medicago tribuloides</name>
    <dbReference type="NCBI Taxonomy" id="3880"/>
    <lineage>
        <taxon>Eukaryota</taxon>
        <taxon>Viridiplantae</taxon>
        <taxon>Streptophyta</taxon>
        <taxon>Embryophyta</taxon>
        <taxon>Tracheophyta</taxon>
        <taxon>Spermatophyta</taxon>
        <taxon>Magnoliopsida</taxon>
        <taxon>eudicotyledons</taxon>
        <taxon>Gunneridae</taxon>
        <taxon>Pentapetalae</taxon>
        <taxon>rosids</taxon>
        <taxon>fabids</taxon>
        <taxon>Fabales</taxon>
        <taxon>Fabaceae</taxon>
        <taxon>Papilionoideae</taxon>
        <taxon>50 kb inversion clade</taxon>
        <taxon>NPAAA clade</taxon>
        <taxon>Hologalegina</taxon>
        <taxon>IRL clade</taxon>
        <taxon>Trifolieae</taxon>
        <taxon>Medicago</taxon>
    </lineage>
</organism>
<evidence type="ECO:0000313" key="1">
    <source>
        <dbReference type="EMBL" id="ABD32468.2"/>
    </source>
</evidence>
<dbReference type="EMBL" id="AC151521">
    <property type="protein sequence ID" value="ABD32468.2"/>
    <property type="molecule type" value="Genomic_DNA"/>
</dbReference>
<protein>
    <submittedName>
        <fullName evidence="1">Uncharacterized protein</fullName>
    </submittedName>
</protein>
<reference evidence="1" key="1">
    <citation type="submission" date="2004-10" db="EMBL/GenBank/DDBJ databases">
        <authorList>
            <person name="Town C.D."/>
        </authorList>
    </citation>
    <scope>NUCLEOTIDE SEQUENCE</scope>
</reference>
<reference evidence="1" key="2">
    <citation type="submission" date="2007-03" db="EMBL/GenBank/DDBJ databases">
        <authorList>
            <consortium name="The International Medicago Genome Annotation Group"/>
        </authorList>
    </citation>
    <scope>NUCLEOTIDE SEQUENCE</scope>
</reference>
<gene>
    <name evidence="1" type="ORF">MtrDRAFT_AC151521g60v2</name>
</gene>
<sequence length="80" mass="9169">MMIKILKKIAPPDPRSWLRHWLPQCASCPADDSMREVPSRDHHFSHVLGEMNVTLDDVACLTHLQIEGQMLSHGKKMSKH</sequence>
<name>Q2HSL5_MEDTR</name>
<dbReference type="AlphaFoldDB" id="Q2HSL5"/>